<proteinExistence type="predicted"/>
<feature type="transmembrane region" description="Helical" evidence="1">
    <location>
        <begin position="64"/>
        <end position="85"/>
    </location>
</feature>
<sequence>MLFALVAVAALVLAYPGWRNRGRVVQKSFFERLLELLVFYGLVGVLGFALEANLGNRFPQGWEFYAITFSLFLVLGYPGFVWRYLMKRRKGRA</sequence>
<keyword evidence="1" id="KW-1133">Transmembrane helix</keyword>
<comment type="caution">
    <text evidence="2">The sequence shown here is derived from an EMBL/GenBank/DDBJ whole genome shotgun (WGS) entry which is preliminary data.</text>
</comment>
<gene>
    <name evidence="2" type="ORF">Q8947_03210</name>
</gene>
<accession>A0ABU1D3K8</accession>
<keyword evidence="1" id="KW-0472">Membrane</keyword>
<feature type="transmembrane region" description="Helical" evidence="1">
    <location>
        <begin position="33"/>
        <end position="52"/>
    </location>
</feature>
<dbReference type="InterPro" id="IPR016768">
    <property type="entry name" value="UCP019883"/>
</dbReference>
<keyword evidence="3" id="KW-1185">Reference proteome</keyword>
<name>A0ABU1D3K8_9BURK</name>
<evidence type="ECO:0000256" key="1">
    <source>
        <dbReference type="SAM" id="Phobius"/>
    </source>
</evidence>
<evidence type="ECO:0000313" key="3">
    <source>
        <dbReference type="Proteomes" id="UP001232156"/>
    </source>
</evidence>
<protein>
    <submittedName>
        <fullName evidence="2">DUF2818 family protein</fullName>
    </submittedName>
</protein>
<dbReference type="EMBL" id="JAUZQE010000005">
    <property type="protein sequence ID" value="MDR4124992.1"/>
    <property type="molecule type" value="Genomic_DNA"/>
</dbReference>
<reference evidence="2 3" key="1">
    <citation type="submission" date="2023-08" db="EMBL/GenBank/DDBJ databases">
        <title>Alcaligenaceae gen. nov., a novel taxon isolated from the sludge of Yixing Pesticide Factory.</title>
        <authorList>
            <person name="Ruan L."/>
        </authorList>
    </citation>
    <scope>NUCLEOTIDE SEQUENCE [LARGE SCALE GENOMIC DNA]</scope>
    <source>
        <strain evidence="2 3">LG-2</strain>
    </source>
</reference>
<dbReference type="Pfam" id="PF10993">
    <property type="entry name" value="DUF2818"/>
    <property type="match status" value="1"/>
</dbReference>
<dbReference type="Proteomes" id="UP001232156">
    <property type="component" value="Unassembled WGS sequence"/>
</dbReference>
<keyword evidence="1" id="KW-0812">Transmembrane</keyword>
<organism evidence="2 3">
    <name type="scientific">Yanghanlia caeni</name>
    <dbReference type="NCBI Taxonomy" id="3064283"/>
    <lineage>
        <taxon>Bacteria</taxon>
        <taxon>Pseudomonadati</taxon>
        <taxon>Pseudomonadota</taxon>
        <taxon>Betaproteobacteria</taxon>
        <taxon>Burkholderiales</taxon>
        <taxon>Alcaligenaceae</taxon>
        <taxon>Yanghanlia</taxon>
    </lineage>
</organism>
<evidence type="ECO:0000313" key="2">
    <source>
        <dbReference type="EMBL" id="MDR4124992.1"/>
    </source>
</evidence>